<dbReference type="EMBL" id="JACDUT010000005">
    <property type="protein sequence ID" value="MBA2875238.1"/>
    <property type="molecule type" value="Genomic_DNA"/>
</dbReference>
<protein>
    <recommendedName>
        <fullName evidence="5">GerMN domain-containing protein</fullName>
    </recommendedName>
</protein>
<comment type="caution">
    <text evidence="3">The sequence shown here is derived from an EMBL/GenBank/DDBJ whole genome shotgun (WGS) entry which is preliminary data.</text>
</comment>
<accession>A0A7V9Z735</accession>
<evidence type="ECO:0000256" key="2">
    <source>
        <dbReference type="SAM" id="SignalP"/>
    </source>
</evidence>
<keyword evidence="4" id="KW-1185">Reference proteome</keyword>
<name>A0A7V9Z735_9BACL</name>
<dbReference type="PROSITE" id="PS51257">
    <property type="entry name" value="PROKAR_LIPOPROTEIN"/>
    <property type="match status" value="1"/>
</dbReference>
<sequence length="137" mass="15479">MKKWWLLVISAIIFAAITGCSGGETTKEEKKENKPAASQSSEEKKTFAVNIDATGQLNEYLDTNFSMTTWYPHIKVVEIEENKAVVHIDTNDQEIAKKIAMSIWGWTNAHNNKLKLDVVELLDPEGQTVFIEENPLK</sequence>
<keyword evidence="2" id="KW-0732">Signal</keyword>
<evidence type="ECO:0008006" key="5">
    <source>
        <dbReference type="Google" id="ProtNLM"/>
    </source>
</evidence>
<dbReference type="AlphaFoldDB" id="A0A7V9Z735"/>
<dbReference type="Proteomes" id="UP000523087">
    <property type="component" value="Unassembled WGS sequence"/>
</dbReference>
<reference evidence="3 4" key="1">
    <citation type="submission" date="2020-07" db="EMBL/GenBank/DDBJ databases">
        <title>Genomic Encyclopedia of Type Strains, Phase IV (KMG-IV): sequencing the most valuable type-strain genomes for metagenomic binning, comparative biology and taxonomic classification.</title>
        <authorList>
            <person name="Goeker M."/>
        </authorList>
    </citation>
    <scope>NUCLEOTIDE SEQUENCE [LARGE SCALE GENOMIC DNA]</scope>
    <source>
        <strain evidence="3 4">DSM 15730</strain>
    </source>
</reference>
<feature type="chain" id="PRO_5039566116" description="GerMN domain-containing protein" evidence="2">
    <location>
        <begin position="22"/>
        <end position="137"/>
    </location>
</feature>
<organism evidence="3 4">
    <name type="scientific">Thermaerobacillus caldiproteolyticus</name>
    <dbReference type="NCBI Taxonomy" id="247480"/>
    <lineage>
        <taxon>Bacteria</taxon>
        <taxon>Bacillati</taxon>
        <taxon>Bacillota</taxon>
        <taxon>Bacilli</taxon>
        <taxon>Bacillales</taxon>
        <taxon>Anoxybacillaceae</taxon>
        <taxon>Thermaerobacillus</taxon>
    </lineage>
</organism>
<feature type="signal peptide" evidence="2">
    <location>
        <begin position="1"/>
        <end position="21"/>
    </location>
</feature>
<gene>
    <name evidence="3" type="ORF">HNR31_002011</name>
</gene>
<feature type="compositionally biased region" description="Basic and acidic residues" evidence="1">
    <location>
        <begin position="25"/>
        <end position="34"/>
    </location>
</feature>
<evidence type="ECO:0000256" key="1">
    <source>
        <dbReference type="SAM" id="MobiDB-lite"/>
    </source>
</evidence>
<evidence type="ECO:0000313" key="3">
    <source>
        <dbReference type="EMBL" id="MBA2875238.1"/>
    </source>
</evidence>
<proteinExistence type="predicted"/>
<evidence type="ECO:0000313" key="4">
    <source>
        <dbReference type="Proteomes" id="UP000523087"/>
    </source>
</evidence>
<dbReference type="RefSeq" id="WP_181556065.1">
    <property type="nucleotide sequence ID" value="NZ_CP064060.1"/>
</dbReference>
<feature type="region of interest" description="Disordered" evidence="1">
    <location>
        <begin position="23"/>
        <end position="45"/>
    </location>
</feature>